<dbReference type="InterPro" id="IPR004042">
    <property type="entry name" value="Intein_endonuc_central"/>
</dbReference>
<sequence length="913" mass="105643">MQITLQNTEKGQCYAVRFDRYRQQVVDKLKTAVSVRWWDKSTGAWMIPANNKCKAELDQLTYYVRHFEPVNWGGNESKTDEDIAYQIPDMPELDEDHGLKIQPYPYQLQGIARGLQLKRFINGDDMGLGKQQPVSSYVATPNSFRRIGELQIGDEIFGRDGNVYTVSGVYPQKERRVFKVTFSDGVSCECGPEHLWCVRDANRRRKGKGWITKTTQEIMDSGVTYNLKGFGHNHTRRKWEIPMCEPVKYKERLYIIHPYIMGVLLGDGHLCNGNGRLSFSTPDMDAAIADRVRKLLPSDMLLVRDDYATCPRYNITKNPTVHENRFYQEIKRLKADKPSVEKFIPYEYMHGSVEQRINLLRGLMDTDGSGKRNRITYSTLSYGMARDIALLVRSLGGQAIIRRYDRRNEGKGVEFQVNVRIKVCPFYLERKAAEWDIKKTNYCSRYISSIEYIREEDSVCISVTAPDHLYLTNNYIVTHNTLESIATINKAGAFPCLVICPNTVKINWQREWHKFTDKKAMVLTDSVRTSWPFFWQTGMNHVFIVNYESLRKYFVRRINKSEKWTLKDVEFHNTIKLFKSVIIDESHKVKSTATQQSKFCKGITAGKEWIILLTGTPVVNKPNDLICQLAIMDRMNDLGGWKYFTSRYCSGPHGASNLKELNFMLWKHCFFRREKSKVLTQLPDKVRQIVTCEMTNRKEYQDAERDLVDYLRRYKEADDEKVQKSLKGEVMVRIGILKDITARGKLREVIDFVKDFRENGKKIILFCNLHEIVDRLLQAFPSAVCVTGRQDMQQKQAAIDAFQRNPKTDVIICSIKAAAAGITLTASSNVAFIELPWTYADCDQAESRAHRIGQKDSVNCYYLLGRKTIDQKLYRIIEEKKHISNAVLGAEDNIQTNIVDMMARIFDETEEEE</sequence>
<name>A0A174VZQ3_PARDI</name>
<dbReference type="GO" id="GO:0005524">
    <property type="term" value="F:ATP binding"/>
    <property type="evidence" value="ECO:0007669"/>
    <property type="project" value="InterPro"/>
</dbReference>
<evidence type="ECO:0000313" key="6">
    <source>
        <dbReference type="EMBL" id="CUQ37747.1"/>
    </source>
</evidence>
<dbReference type="InterPro" id="IPR049730">
    <property type="entry name" value="SNF2/RAD54-like_C"/>
</dbReference>
<reference evidence="6 7" key="1">
    <citation type="submission" date="2015-09" db="EMBL/GenBank/DDBJ databases">
        <authorList>
            <consortium name="Pathogen Informatics"/>
        </authorList>
    </citation>
    <scope>NUCLEOTIDE SEQUENCE [LARGE SCALE GENOMIC DNA]</scope>
    <source>
        <strain evidence="6 7">2789STDY5834948</strain>
    </source>
</reference>
<dbReference type="InterPro" id="IPR030934">
    <property type="entry name" value="Intein_C"/>
</dbReference>
<gene>
    <name evidence="6" type="ORF">ERS852560_02489</name>
</gene>
<dbReference type="Gene3D" id="3.10.28.10">
    <property type="entry name" value="Homing endonucleases"/>
    <property type="match status" value="1"/>
</dbReference>
<dbReference type="AlphaFoldDB" id="A0A174VZQ3"/>
<dbReference type="PRINTS" id="PR00379">
    <property type="entry name" value="INTEIN"/>
</dbReference>
<dbReference type="Gene3D" id="3.40.50.10810">
    <property type="entry name" value="Tandem AAA-ATPase domain"/>
    <property type="match status" value="1"/>
</dbReference>
<keyword evidence="3" id="KW-0651">Protein splicing</keyword>
<dbReference type="PROSITE" id="PS50819">
    <property type="entry name" value="INTEIN_ENDONUCLEASE"/>
    <property type="match status" value="1"/>
</dbReference>
<dbReference type="InterPro" id="IPR038718">
    <property type="entry name" value="SNF2-like_sf"/>
</dbReference>
<keyword evidence="2" id="KW-0068">Autocatalytic cleavage</keyword>
<dbReference type="PANTHER" id="PTHR45766">
    <property type="entry name" value="DNA ANNEALING HELICASE AND ENDONUCLEASE ZRANB3 FAMILY MEMBER"/>
    <property type="match status" value="1"/>
</dbReference>
<dbReference type="RefSeq" id="WP_172681349.1">
    <property type="nucleotide sequence ID" value="NZ_WKMW01000011.1"/>
</dbReference>
<dbReference type="InterPro" id="IPR000330">
    <property type="entry name" value="SNF2_N"/>
</dbReference>
<evidence type="ECO:0000256" key="3">
    <source>
        <dbReference type="ARBA" id="ARBA00023000"/>
    </source>
</evidence>
<dbReference type="GO" id="GO:0006281">
    <property type="term" value="P:DNA repair"/>
    <property type="evidence" value="ECO:0007669"/>
    <property type="project" value="TreeGrafter"/>
</dbReference>
<feature type="domain" description="Helicase C-terminal" evidence="5">
    <location>
        <begin position="745"/>
        <end position="902"/>
    </location>
</feature>
<protein>
    <submittedName>
        <fullName evidence="6">N-formylmethionyl-tRNA deformylase</fullName>
    </submittedName>
</protein>
<accession>A0A174VZQ3</accession>
<proteinExistence type="predicted"/>
<dbReference type="InterPro" id="IPR027434">
    <property type="entry name" value="Homing_endonucl"/>
</dbReference>
<dbReference type="Gene3D" id="3.40.50.300">
    <property type="entry name" value="P-loop containing nucleotide triphosphate hydrolases"/>
    <property type="match status" value="1"/>
</dbReference>
<feature type="domain" description="DOD-type homing endonuclease" evidence="4">
    <location>
        <begin position="260"/>
        <end position="397"/>
    </location>
</feature>
<dbReference type="SUPFAM" id="SSF52540">
    <property type="entry name" value="P-loop containing nucleoside triphosphate hydrolases"/>
    <property type="match status" value="2"/>
</dbReference>
<dbReference type="EMBL" id="CZBM01000010">
    <property type="protein sequence ID" value="CUQ37747.1"/>
    <property type="molecule type" value="Genomic_DNA"/>
</dbReference>
<dbReference type="GO" id="GO:0016539">
    <property type="term" value="P:intein-mediated protein splicing"/>
    <property type="evidence" value="ECO:0007669"/>
    <property type="project" value="InterPro"/>
</dbReference>
<dbReference type="GO" id="GO:0016787">
    <property type="term" value="F:hydrolase activity"/>
    <property type="evidence" value="ECO:0007669"/>
    <property type="project" value="UniProtKB-KW"/>
</dbReference>
<dbReference type="InterPro" id="IPR006142">
    <property type="entry name" value="INTEIN"/>
</dbReference>
<dbReference type="InterPro" id="IPR036844">
    <property type="entry name" value="Hint_dom_sf"/>
</dbReference>
<organism evidence="6 7">
    <name type="scientific">Parabacteroides distasonis</name>
    <dbReference type="NCBI Taxonomy" id="823"/>
    <lineage>
        <taxon>Bacteria</taxon>
        <taxon>Pseudomonadati</taxon>
        <taxon>Bacteroidota</taxon>
        <taxon>Bacteroidia</taxon>
        <taxon>Bacteroidales</taxon>
        <taxon>Tannerellaceae</taxon>
        <taxon>Parabacteroides</taxon>
    </lineage>
</organism>
<dbReference type="SUPFAM" id="SSF55608">
    <property type="entry name" value="Homing endonucleases"/>
    <property type="match status" value="1"/>
</dbReference>
<evidence type="ECO:0000259" key="4">
    <source>
        <dbReference type="PROSITE" id="PS50819"/>
    </source>
</evidence>
<dbReference type="SMART" id="SM00490">
    <property type="entry name" value="HELICc"/>
    <property type="match status" value="1"/>
</dbReference>
<evidence type="ECO:0000313" key="7">
    <source>
        <dbReference type="Proteomes" id="UP000095332"/>
    </source>
</evidence>
<keyword evidence="1" id="KW-0378">Hydrolase</keyword>
<evidence type="ECO:0000256" key="2">
    <source>
        <dbReference type="ARBA" id="ARBA00022813"/>
    </source>
</evidence>
<dbReference type="PANTHER" id="PTHR45766:SF6">
    <property type="entry name" value="SWI_SNF-RELATED MATRIX-ASSOCIATED ACTIN-DEPENDENT REGULATOR OF CHROMATIN SUBFAMILY A-LIKE PROTEIN 1"/>
    <property type="match status" value="1"/>
</dbReference>
<dbReference type="PROSITE" id="PS51194">
    <property type="entry name" value="HELICASE_CTER"/>
    <property type="match status" value="1"/>
</dbReference>
<evidence type="ECO:0000259" key="5">
    <source>
        <dbReference type="PROSITE" id="PS51194"/>
    </source>
</evidence>
<dbReference type="InterPro" id="IPR027417">
    <property type="entry name" value="P-loop_NTPase"/>
</dbReference>
<evidence type="ECO:0000256" key="1">
    <source>
        <dbReference type="ARBA" id="ARBA00022801"/>
    </source>
</evidence>
<dbReference type="InterPro" id="IPR001650">
    <property type="entry name" value="Helicase_C-like"/>
</dbReference>
<dbReference type="GO" id="GO:0004519">
    <property type="term" value="F:endonuclease activity"/>
    <property type="evidence" value="ECO:0007669"/>
    <property type="project" value="InterPro"/>
</dbReference>
<dbReference type="Pfam" id="PF00271">
    <property type="entry name" value="Helicase_C"/>
    <property type="match status" value="1"/>
</dbReference>
<dbReference type="CDD" id="cd18793">
    <property type="entry name" value="SF2_C_SNF"/>
    <property type="match status" value="1"/>
</dbReference>
<dbReference type="Pfam" id="PF00176">
    <property type="entry name" value="SNF2-rel_dom"/>
    <property type="match status" value="1"/>
</dbReference>
<dbReference type="PROSITE" id="PS50818">
    <property type="entry name" value="INTEIN_C_TER"/>
    <property type="match status" value="1"/>
</dbReference>
<dbReference type="GO" id="GO:0031297">
    <property type="term" value="P:replication fork processing"/>
    <property type="evidence" value="ECO:0007669"/>
    <property type="project" value="TreeGrafter"/>
</dbReference>
<dbReference type="Proteomes" id="UP000095332">
    <property type="component" value="Unassembled WGS sequence"/>
</dbReference>
<dbReference type="SUPFAM" id="SSF51294">
    <property type="entry name" value="Hedgehog/intein (Hint) domain"/>
    <property type="match status" value="1"/>
</dbReference>